<keyword evidence="3" id="KW-1185">Reference proteome</keyword>
<evidence type="ECO:0000313" key="2">
    <source>
        <dbReference type="EMBL" id="KAH3680399.1"/>
    </source>
</evidence>
<dbReference type="AlphaFoldDB" id="A0A9P8Q048"/>
<evidence type="ECO:0000256" key="1">
    <source>
        <dbReference type="SAM" id="MobiDB-lite"/>
    </source>
</evidence>
<sequence>MSLENDFSSLNISSNHSLKENTISNLISEVDEEPEFSAVETLSSDDEKFGDNYPDIYLKLSSIGSIEINEGEESFNNVRKALNEIKSFNEGTSRLKDEKELEEKIEQNLNILSPYFKRFKIWDHNSSIQEFLKIVSLTIASFKINSMVKIEHTTPEIINQVIKIYLEVINVLKRLKPSDSKNLLLSKCSFITPLLIYTSLNYKLKLHFADSLTKILTLILTYHLKTKPLLDGVANLFQQSNSEVYQVFNKLWEKTFQRQRDDNMDLNFIPGPREILNRFELFQDYDTSLELIYQIIPYKSNNYILKLSQEVVSVYNILKSLNNSMNHETDKYYLCQLLPVLSTHIGSQSIGIMLQTLNIDIKFLNMKKQSGLFEEYQAIAFRVGSVIPLEKIENDLTIRLLSDALDTPILEAIGHSAYARYKVLFEVIDHNYKIEFENDFQISLCLEMALLYTYRNFDIVEDHSAVTDLGSTFSLDGVLTHLIFLVNSALMKNLNPKKDFPKSLKDKINFGRFPPLPKSNFLDFESFSSSKIQSNLSNFERLIHSNQLLSKIFAKLLQGYGENKDLVSFNGKLGSLEINSEFRIQDVLLELYYTVLFSNLLVSNELISLSEYSSSIFYDYRSLGNIIKIQTFELFENIFQFFGSFAVFKLIQHIEELSMKDLKLQSIAFKLLHHLTFHSNKELIEIIKNSNLISDLISDYVKLWNDGTDQYDDFLKLLELENDDKNSITLVPFDATDYLEILGYTKEHVSPLSTNASTNIPSENNYGNTSRASRDFSNQTSIINDQLKSRINSLSSNINTSPANSFSMTSNDNFSLNSSLNSNVSQAHIYQKKNTPDNFTIHGVNSNGLNNFEQQSKLDQNRYKSLNNTTGENVNSYRNSVGSVQTFIPSQANSNSFNRVNNQRNTNFQNTINNNFMNQIGSNSSNNYGNNNSNTNINYNNTLQNNLQSNGINPTISNLNHQNPNNSHSFINMNYGSNNYNNYSSMSNFNQKNYSIPINEIQNNSNYNNFNDNSHNSFPRNNNLQ</sequence>
<feature type="compositionally biased region" description="Low complexity" evidence="1">
    <location>
        <begin position="923"/>
        <end position="950"/>
    </location>
</feature>
<dbReference type="OrthoDB" id="4069217at2759"/>
<gene>
    <name evidence="2" type="ORF">WICMUC_000330</name>
</gene>
<dbReference type="Proteomes" id="UP000769528">
    <property type="component" value="Unassembled WGS sequence"/>
</dbReference>
<dbReference type="EMBL" id="JAEUBF010000117">
    <property type="protein sequence ID" value="KAH3680399.1"/>
    <property type="molecule type" value="Genomic_DNA"/>
</dbReference>
<organism evidence="2 3">
    <name type="scientific">Wickerhamomyces mucosus</name>
    <dbReference type="NCBI Taxonomy" id="1378264"/>
    <lineage>
        <taxon>Eukaryota</taxon>
        <taxon>Fungi</taxon>
        <taxon>Dikarya</taxon>
        <taxon>Ascomycota</taxon>
        <taxon>Saccharomycotina</taxon>
        <taxon>Saccharomycetes</taxon>
        <taxon>Phaffomycetales</taxon>
        <taxon>Wickerhamomycetaceae</taxon>
        <taxon>Wickerhamomyces</taxon>
    </lineage>
</organism>
<proteinExistence type="predicted"/>
<reference evidence="2" key="2">
    <citation type="submission" date="2021-01" db="EMBL/GenBank/DDBJ databases">
        <authorList>
            <person name="Schikora-Tamarit M.A."/>
        </authorList>
    </citation>
    <scope>NUCLEOTIDE SEQUENCE</scope>
    <source>
        <strain evidence="2">CBS6341</strain>
    </source>
</reference>
<feature type="compositionally biased region" description="Polar residues" evidence="1">
    <location>
        <begin position="951"/>
        <end position="964"/>
    </location>
</feature>
<feature type="region of interest" description="Disordered" evidence="1">
    <location>
        <begin position="1006"/>
        <end position="1025"/>
    </location>
</feature>
<reference evidence="2" key="1">
    <citation type="journal article" date="2021" name="Open Biol.">
        <title>Shared evolutionary footprints suggest mitochondrial oxidative damage underlies multiple complex I losses in fungi.</title>
        <authorList>
            <person name="Schikora-Tamarit M.A."/>
            <person name="Marcet-Houben M."/>
            <person name="Nosek J."/>
            <person name="Gabaldon T."/>
        </authorList>
    </citation>
    <scope>NUCLEOTIDE SEQUENCE</scope>
    <source>
        <strain evidence="2">CBS6341</strain>
    </source>
</reference>
<feature type="region of interest" description="Disordered" evidence="1">
    <location>
        <begin position="923"/>
        <end position="964"/>
    </location>
</feature>
<protein>
    <submittedName>
        <fullName evidence="2">Uncharacterized protein</fullName>
    </submittedName>
</protein>
<accession>A0A9P8Q048</accession>
<name>A0A9P8Q048_9ASCO</name>
<comment type="caution">
    <text evidence="2">The sequence shown here is derived from an EMBL/GenBank/DDBJ whole genome shotgun (WGS) entry which is preliminary data.</text>
</comment>
<evidence type="ECO:0000313" key="3">
    <source>
        <dbReference type="Proteomes" id="UP000769528"/>
    </source>
</evidence>
<feature type="compositionally biased region" description="Low complexity" evidence="1">
    <location>
        <begin position="1006"/>
        <end position="1017"/>
    </location>
</feature>